<keyword evidence="13" id="KW-1185">Reference proteome</keyword>
<keyword evidence="4" id="KW-0732">Signal</keyword>
<keyword evidence="10" id="KW-0393">Immunoglobulin domain</keyword>
<evidence type="ECO:0000256" key="4">
    <source>
        <dbReference type="ARBA" id="ARBA00022729"/>
    </source>
</evidence>
<gene>
    <name evidence="12" type="ORF">H4Q32_024644</name>
</gene>
<keyword evidence="7" id="KW-1015">Disulfide bond</keyword>
<dbReference type="SUPFAM" id="SSF48726">
    <property type="entry name" value="Immunoglobulin"/>
    <property type="match status" value="1"/>
</dbReference>
<dbReference type="InterPro" id="IPR036397">
    <property type="entry name" value="RNaseH_sf"/>
</dbReference>
<keyword evidence="9" id="KW-0325">Glycoprotein</keyword>
<dbReference type="Gene3D" id="2.60.40.10">
    <property type="entry name" value="Immunoglobulins"/>
    <property type="match status" value="1"/>
</dbReference>
<evidence type="ECO:0000256" key="2">
    <source>
        <dbReference type="ARBA" id="ARBA00022475"/>
    </source>
</evidence>
<proteinExistence type="predicted"/>
<dbReference type="InterPro" id="IPR013783">
    <property type="entry name" value="Ig-like_fold"/>
</dbReference>
<evidence type="ECO:0000313" key="13">
    <source>
        <dbReference type="Proteomes" id="UP000830375"/>
    </source>
</evidence>
<evidence type="ECO:0000256" key="1">
    <source>
        <dbReference type="ARBA" id="ARBA00004251"/>
    </source>
</evidence>
<comment type="caution">
    <text evidence="12">The sequence shown here is derived from an EMBL/GenBank/DDBJ whole genome shotgun (WGS) entry which is preliminary data.</text>
</comment>
<dbReference type="InterPro" id="IPR036179">
    <property type="entry name" value="Ig-like_dom_sf"/>
</dbReference>
<evidence type="ECO:0000256" key="9">
    <source>
        <dbReference type="ARBA" id="ARBA00023180"/>
    </source>
</evidence>
<dbReference type="Gene3D" id="3.30.420.10">
    <property type="entry name" value="Ribonuclease H-like superfamily/Ribonuclease H"/>
    <property type="match status" value="1"/>
</dbReference>
<dbReference type="PANTHER" id="PTHR25466:SF14">
    <property type="entry name" value="BUTYROPHILIN SUBFAMILY 2 MEMBER A2-LIKE-RELATED"/>
    <property type="match status" value="1"/>
</dbReference>
<evidence type="ECO:0000259" key="11">
    <source>
        <dbReference type="PROSITE" id="PS50835"/>
    </source>
</evidence>
<dbReference type="Proteomes" id="UP000830375">
    <property type="component" value="Unassembled WGS sequence"/>
</dbReference>
<keyword evidence="5" id="KW-1133">Transmembrane helix</keyword>
<dbReference type="PANTHER" id="PTHR25466">
    <property type="entry name" value="T-LYMPHOCYTE ACTIVATION ANTIGEN"/>
    <property type="match status" value="1"/>
</dbReference>
<evidence type="ECO:0000256" key="6">
    <source>
        <dbReference type="ARBA" id="ARBA00023136"/>
    </source>
</evidence>
<evidence type="ECO:0000256" key="7">
    <source>
        <dbReference type="ARBA" id="ARBA00023157"/>
    </source>
</evidence>
<evidence type="ECO:0000256" key="5">
    <source>
        <dbReference type="ARBA" id="ARBA00022989"/>
    </source>
</evidence>
<protein>
    <submittedName>
        <fullName evidence="12">V-set domain-containing T-cell activation inhibitor 1</fullName>
    </submittedName>
</protein>
<keyword evidence="3" id="KW-0812">Transmembrane</keyword>
<dbReference type="SMART" id="SM00409">
    <property type="entry name" value="IG"/>
    <property type="match status" value="1"/>
</dbReference>
<sequence length="184" mass="20502">MIWGAVTSAGVGPLCFIKSKVNAAIYQDILEHLLTSFMEMLISFSSKTLPPAHSVKTTSKCCFVCVFAVLINKVCLQVTVEGVIGGSVVLPCFSRKNDLKPQDINVHWRHNYTQIVCDIIQGKDSVEGQNQWYKNRTETFPDEYLKGNFSIKLNNLQHADAGEFSCFITSDSKEETVQLFISGV</sequence>
<dbReference type="Pfam" id="PF07686">
    <property type="entry name" value="V-set"/>
    <property type="match status" value="1"/>
</dbReference>
<evidence type="ECO:0000313" key="12">
    <source>
        <dbReference type="EMBL" id="KAI2644363.1"/>
    </source>
</evidence>
<keyword evidence="2" id="KW-1003">Cell membrane</keyword>
<evidence type="ECO:0000256" key="8">
    <source>
        <dbReference type="ARBA" id="ARBA00023170"/>
    </source>
</evidence>
<dbReference type="InterPro" id="IPR013106">
    <property type="entry name" value="Ig_V-set"/>
</dbReference>
<dbReference type="InterPro" id="IPR003599">
    <property type="entry name" value="Ig_sub"/>
</dbReference>
<comment type="subcellular location">
    <subcellularLocation>
        <location evidence="1">Cell membrane</location>
        <topology evidence="1">Single-pass type I membrane protein</topology>
    </subcellularLocation>
</comment>
<feature type="domain" description="Ig-like" evidence="11">
    <location>
        <begin position="85"/>
        <end position="182"/>
    </location>
</feature>
<keyword evidence="8" id="KW-0675">Receptor</keyword>
<name>A0ABQ8L0V5_LABRO</name>
<evidence type="ECO:0000256" key="10">
    <source>
        <dbReference type="ARBA" id="ARBA00023319"/>
    </source>
</evidence>
<dbReference type="InterPro" id="IPR051713">
    <property type="entry name" value="T-cell_Activation_Regulation"/>
</dbReference>
<organism evidence="12 13">
    <name type="scientific">Labeo rohita</name>
    <name type="common">Indian major carp</name>
    <name type="synonym">Cyprinus rohita</name>
    <dbReference type="NCBI Taxonomy" id="84645"/>
    <lineage>
        <taxon>Eukaryota</taxon>
        <taxon>Metazoa</taxon>
        <taxon>Chordata</taxon>
        <taxon>Craniata</taxon>
        <taxon>Vertebrata</taxon>
        <taxon>Euteleostomi</taxon>
        <taxon>Actinopterygii</taxon>
        <taxon>Neopterygii</taxon>
        <taxon>Teleostei</taxon>
        <taxon>Ostariophysi</taxon>
        <taxon>Cypriniformes</taxon>
        <taxon>Cyprinidae</taxon>
        <taxon>Labeoninae</taxon>
        <taxon>Labeonini</taxon>
        <taxon>Labeo</taxon>
    </lineage>
</organism>
<keyword evidence="6" id="KW-0472">Membrane</keyword>
<reference evidence="12 13" key="1">
    <citation type="submission" date="2022-01" db="EMBL/GenBank/DDBJ databases">
        <title>A high-quality chromosome-level genome assembly of rohu carp, Labeo rohita.</title>
        <authorList>
            <person name="Arick M.A. II"/>
            <person name="Hsu C.-Y."/>
            <person name="Magbanua Z."/>
            <person name="Pechanova O."/>
            <person name="Grover C."/>
            <person name="Miller E."/>
            <person name="Thrash A."/>
            <person name="Ezzel L."/>
            <person name="Alam S."/>
            <person name="Benzie J."/>
            <person name="Hamilton M."/>
            <person name="Karsi A."/>
            <person name="Lawrence M.L."/>
            <person name="Peterson D.G."/>
        </authorList>
    </citation>
    <scope>NUCLEOTIDE SEQUENCE [LARGE SCALE GENOMIC DNA]</scope>
    <source>
        <strain evidence="13">BAU-BD-2019</strain>
        <tissue evidence="12">Blood</tissue>
    </source>
</reference>
<dbReference type="EMBL" id="JACTAM010002551">
    <property type="protein sequence ID" value="KAI2644363.1"/>
    <property type="molecule type" value="Genomic_DNA"/>
</dbReference>
<dbReference type="InterPro" id="IPR007110">
    <property type="entry name" value="Ig-like_dom"/>
</dbReference>
<evidence type="ECO:0000256" key="3">
    <source>
        <dbReference type="ARBA" id="ARBA00022692"/>
    </source>
</evidence>
<dbReference type="PROSITE" id="PS50835">
    <property type="entry name" value="IG_LIKE"/>
    <property type="match status" value="1"/>
</dbReference>
<accession>A0ABQ8L0V5</accession>